<proteinExistence type="predicted"/>
<dbReference type="EMBL" id="SSOP01000150">
    <property type="protein sequence ID" value="KAB5590708.1"/>
    <property type="molecule type" value="Genomic_DNA"/>
</dbReference>
<evidence type="ECO:0000256" key="1">
    <source>
        <dbReference type="SAM" id="MobiDB-lite"/>
    </source>
</evidence>
<evidence type="ECO:0000313" key="4">
    <source>
        <dbReference type="Proteomes" id="UP000383932"/>
    </source>
</evidence>
<feature type="compositionally biased region" description="Polar residues" evidence="1">
    <location>
        <begin position="390"/>
        <end position="401"/>
    </location>
</feature>
<feature type="transmembrane region" description="Helical" evidence="2">
    <location>
        <begin position="90"/>
        <end position="109"/>
    </location>
</feature>
<keyword evidence="2" id="KW-1133">Transmembrane helix</keyword>
<gene>
    <name evidence="3" type="ORF">CTheo_5856</name>
</gene>
<evidence type="ECO:0000256" key="2">
    <source>
        <dbReference type="SAM" id="Phobius"/>
    </source>
</evidence>
<dbReference type="OrthoDB" id="3346251at2759"/>
<comment type="caution">
    <text evidence="3">The sequence shown here is derived from an EMBL/GenBank/DDBJ whole genome shotgun (WGS) entry which is preliminary data.</text>
</comment>
<keyword evidence="4" id="KW-1185">Reference proteome</keyword>
<organism evidence="3 4">
    <name type="scientific">Ceratobasidium theobromae</name>
    <dbReference type="NCBI Taxonomy" id="1582974"/>
    <lineage>
        <taxon>Eukaryota</taxon>
        <taxon>Fungi</taxon>
        <taxon>Dikarya</taxon>
        <taxon>Basidiomycota</taxon>
        <taxon>Agaricomycotina</taxon>
        <taxon>Agaricomycetes</taxon>
        <taxon>Cantharellales</taxon>
        <taxon>Ceratobasidiaceae</taxon>
        <taxon>Ceratobasidium</taxon>
    </lineage>
</organism>
<feature type="compositionally biased region" description="Low complexity" evidence="1">
    <location>
        <begin position="478"/>
        <end position="496"/>
    </location>
</feature>
<feature type="transmembrane region" description="Helical" evidence="2">
    <location>
        <begin position="163"/>
        <end position="184"/>
    </location>
</feature>
<evidence type="ECO:0008006" key="5">
    <source>
        <dbReference type="Google" id="ProtNLM"/>
    </source>
</evidence>
<feature type="transmembrane region" description="Helical" evidence="2">
    <location>
        <begin position="48"/>
        <end position="70"/>
    </location>
</feature>
<accession>A0A5N5QGW1</accession>
<evidence type="ECO:0000313" key="3">
    <source>
        <dbReference type="EMBL" id="KAB5590708.1"/>
    </source>
</evidence>
<feature type="transmembrane region" description="Helical" evidence="2">
    <location>
        <begin position="116"/>
        <end position="138"/>
    </location>
</feature>
<reference evidence="3 4" key="1">
    <citation type="journal article" date="2019" name="Fungal Biol. Biotechnol.">
        <title>Draft genome sequence of fastidious pathogen Ceratobasidium theobromae, which causes vascular-streak dieback in Theobroma cacao.</title>
        <authorList>
            <person name="Ali S.S."/>
            <person name="Asman A."/>
            <person name="Shao J."/>
            <person name="Firmansyah A.P."/>
            <person name="Susilo A.W."/>
            <person name="Rosmana A."/>
            <person name="McMahon P."/>
            <person name="Junaid M."/>
            <person name="Guest D."/>
            <person name="Kheng T.Y."/>
            <person name="Meinhardt L.W."/>
            <person name="Bailey B.A."/>
        </authorList>
    </citation>
    <scope>NUCLEOTIDE SEQUENCE [LARGE SCALE GENOMIC DNA]</scope>
    <source>
        <strain evidence="3 4">CT2</strain>
    </source>
</reference>
<name>A0A5N5QGW1_9AGAM</name>
<protein>
    <recommendedName>
        <fullName evidence="5">Transmembrane protein</fullName>
    </recommendedName>
</protein>
<feature type="region of interest" description="Disordered" evidence="1">
    <location>
        <begin position="390"/>
        <end position="501"/>
    </location>
</feature>
<feature type="region of interest" description="Disordered" evidence="1">
    <location>
        <begin position="518"/>
        <end position="546"/>
    </location>
</feature>
<dbReference type="AlphaFoldDB" id="A0A5N5QGW1"/>
<feature type="compositionally biased region" description="Basic and acidic residues" evidence="1">
    <location>
        <begin position="518"/>
        <end position="527"/>
    </location>
</feature>
<keyword evidence="2" id="KW-0472">Membrane</keyword>
<sequence>MQSSNVGDPLVSNLRVATFSIAAFDFLQTIPGEIKLYRRQIERGRMSIVCFLFIVVRYVSVVSLVLNGIGFYSTSFTLEECAKFRLAPPLTKMVAGLASQGLIFMRTWAISRKSRFVLILLSVLCIITLPMMVIGNAYKREPYVKDGSCIAKQITGSFNSAPMYYGAMSGFDLIACGVATYYLIDRNSSSVMSKFTKKVMQHGMVSFDLSSFVSPPLPPRDSEYHAVRAGLNTARLFILRCMLSAQPVSLILPTPSESPPEEGPSGQHYRPSWYQPCQVCGEVGCLPQRSGKSRFAPQNPAYPGVPVPGITSPLLFLPLENETCSADQFYLPQTWPTISHVILGIIYATAATGNAMPNLIDILDLSRPFATIKIPPPALEHIAITDRAPTISSDTTVSPRTGKSAPTHEFTAKLTVVHERDENPSQTTFERPPLSPVPHFIIDIEQPATSHPRLPDPRQQSHPSSPVDARDEKTSFVSSRPHQSSSGAGSSSGPTSKRGRTLGADTFELGVRVHTETVHAVETKRPNPTDSIGSLGSLRDLEEGKQMDSNVKMASIDWGRAV</sequence>
<dbReference type="Proteomes" id="UP000383932">
    <property type="component" value="Unassembled WGS sequence"/>
</dbReference>
<keyword evidence="2" id="KW-0812">Transmembrane</keyword>